<evidence type="ECO:0000313" key="20">
    <source>
        <dbReference type="Proteomes" id="UP000542210"/>
    </source>
</evidence>
<feature type="transmembrane region" description="Helical" evidence="17">
    <location>
        <begin position="110"/>
        <end position="128"/>
    </location>
</feature>
<feature type="transmembrane region" description="Helical" evidence="17">
    <location>
        <begin position="70"/>
        <end position="90"/>
    </location>
</feature>
<keyword evidence="10 19" id="KW-0418">Kinase</keyword>
<evidence type="ECO:0000256" key="17">
    <source>
        <dbReference type="SAM" id="Phobius"/>
    </source>
</evidence>
<organism evidence="19 20">
    <name type="scientific">Sphaerisporangium siamense</name>
    <dbReference type="NCBI Taxonomy" id="795645"/>
    <lineage>
        <taxon>Bacteria</taxon>
        <taxon>Bacillati</taxon>
        <taxon>Actinomycetota</taxon>
        <taxon>Actinomycetes</taxon>
        <taxon>Streptosporangiales</taxon>
        <taxon>Streptosporangiaceae</taxon>
        <taxon>Sphaerisporangium</taxon>
    </lineage>
</organism>
<comment type="subcellular location">
    <subcellularLocation>
        <location evidence="3">Cytoplasm</location>
    </subcellularLocation>
</comment>
<dbReference type="GO" id="GO:0005737">
    <property type="term" value="C:cytoplasm"/>
    <property type="evidence" value="ECO:0007669"/>
    <property type="project" value="UniProtKB-SubCell"/>
</dbReference>
<evidence type="ECO:0000256" key="14">
    <source>
        <dbReference type="ARBA" id="ARBA00024827"/>
    </source>
</evidence>
<keyword evidence="7" id="KW-0963">Cytoplasm</keyword>
<proteinExistence type="predicted"/>
<dbReference type="GO" id="GO:0016020">
    <property type="term" value="C:membrane"/>
    <property type="evidence" value="ECO:0007669"/>
    <property type="project" value="InterPro"/>
</dbReference>
<dbReference type="PROSITE" id="PS50109">
    <property type="entry name" value="HIS_KIN"/>
    <property type="match status" value="1"/>
</dbReference>
<feature type="compositionally biased region" description="Pro residues" evidence="16">
    <location>
        <begin position="659"/>
        <end position="669"/>
    </location>
</feature>
<protein>
    <recommendedName>
        <fullName evidence="5">Oxygen sensor histidine kinase NreB</fullName>
        <ecNumber evidence="4">2.7.13.3</ecNumber>
    </recommendedName>
    <alternativeName>
        <fullName evidence="15">Nitrogen regulation protein B</fullName>
    </alternativeName>
</protein>
<feature type="transmembrane region" description="Helical" evidence="17">
    <location>
        <begin position="265"/>
        <end position="285"/>
    </location>
</feature>
<comment type="caution">
    <text evidence="19">The sequence shown here is derived from an EMBL/GenBank/DDBJ whole genome shotgun (WGS) entry which is preliminary data.</text>
</comment>
<evidence type="ECO:0000256" key="3">
    <source>
        <dbReference type="ARBA" id="ARBA00004496"/>
    </source>
</evidence>
<dbReference type="GO" id="GO:0046983">
    <property type="term" value="F:protein dimerization activity"/>
    <property type="evidence" value="ECO:0007669"/>
    <property type="project" value="InterPro"/>
</dbReference>
<dbReference type="InterPro" id="IPR036890">
    <property type="entry name" value="HATPase_C_sf"/>
</dbReference>
<evidence type="ECO:0000313" key="19">
    <source>
        <dbReference type="EMBL" id="MBB4705006.1"/>
    </source>
</evidence>
<feature type="transmembrane region" description="Helical" evidence="17">
    <location>
        <begin position="6"/>
        <end position="28"/>
    </location>
</feature>
<comment type="function">
    <text evidence="14">Member of the two-component regulatory system NreB/NreC involved in the control of dissimilatory nitrate/nitrite reduction in response to oxygen. NreB functions as a direct oxygen sensor histidine kinase which is autophosphorylated, in the absence of oxygen, probably at the conserved histidine residue, and transfers its phosphate group probably to a conserved aspartate residue of NreC. NreB/NreC activates the expression of the nitrate (narGHJI) and nitrite (nir) reductase operons, as well as the putative nitrate transporter gene narT.</text>
</comment>
<gene>
    <name evidence="19" type="ORF">BJ982_006550</name>
</gene>
<keyword evidence="11" id="KW-0408">Iron</keyword>
<feature type="transmembrane region" description="Helical" evidence="17">
    <location>
        <begin position="234"/>
        <end position="253"/>
    </location>
</feature>
<keyword evidence="9" id="KW-0479">Metal-binding</keyword>
<evidence type="ECO:0000256" key="13">
    <source>
        <dbReference type="ARBA" id="ARBA00023014"/>
    </source>
</evidence>
<dbReference type="EMBL" id="JACHND010000001">
    <property type="protein sequence ID" value="MBB4705006.1"/>
    <property type="molecule type" value="Genomic_DNA"/>
</dbReference>
<feature type="domain" description="Histidine kinase" evidence="18">
    <location>
        <begin position="563"/>
        <end position="647"/>
    </location>
</feature>
<dbReference type="Gene3D" id="1.20.5.1930">
    <property type="match status" value="1"/>
</dbReference>
<name>A0A7W7DFY2_9ACTN</name>
<keyword evidence="17" id="KW-1133">Transmembrane helix</keyword>
<dbReference type="PRINTS" id="PR00344">
    <property type="entry name" value="BCTRLSENSOR"/>
</dbReference>
<keyword evidence="20" id="KW-1185">Reference proteome</keyword>
<dbReference type="Pfam" id="PF02518">
    <property type="entry name" value="HATPase_c"/>
    <property type="match status" value="1"/>
</dbReference>
<comment type="catalytic activity">
    <reaction evidence="1">
        <text>ATP + protein L-histidine = ADP + protein N-phospho-L-histidine.</text>
        <dbReference type="EC" id="2.7.13.3"/>
    </reaction>
</comment>
<keyword evidence="17" id="KW-0812">Transmembrane</keyword>
<dbReference type="InterPro" id="IPR005467">
    <property type="entry name" value="His_kinase_dom"/>
</dbReference>
<dbReference type="CDD" id="cd16917">
    <property type="entry name" value="HATPase_UhpB-NarQ-NarX-like"/>
    <property type="match status" value="1"/>
</dbReference>
<evidence type="ECO:0000256" key="1">
    <source>
        <dbReference type="ARBA" id="ARBA00000085"/>
    </source>
</evidence>
<dbReference type="Pfam" id="PF07730">
    <property type="entry name" value="HisKA_3"/>
    <property type="match status" value="1"/>
</dbReference>
<evidence type="ECO:0000256" key="15">
    <source>
        <dbReference type="ARBA" id="ARBA00030800"/>
    </source>
</evidence>
<dbReference type="AlphaFoldDB" id="A0A7W7DFY2"/>
<reference evidence="19 20" key="1">
    <citation type="submission" date="2020-08" db="EMBL/GenBank/DDBJ databases">
        <title>Sequencing the genomes of 1000 actinobacteria strains.</title>
        <authorList>
            <person name="Klenk H.-P."/>
        </authorList>
    </citation>
    <scope>NUCLEOTIDE SEQUENCE [LARGE SCALE GENOMIC DNA]</scope>
    <source>
        <strain evidence="19 20">DSM 45784</strain>
    </source>
</reference>
<dbReference type="InterPro" id="IPR011712">
    <property type="entry name" value="Sig_transdc_His_kin_sub3_dim/P"/>
</dbReference>
<evidence type="ECO:0000256" key="9">
    <source>
        <dbReference type="ARBA" id="ARBA00022723"/>
    </source>
</evidence>
<dbReference type="InterPro" id="IPR003594">
    <property type="entry name" value="HATPase_dom"/>
</dbReference>
<dbReference type="RefSeq" id="WP_184886410.1">
    <property type="nucleotide sequence ID" value="NZ_BOOV01000006.1"/>
</dbReference>
<evidence type="ECO:0000256" key="5">
    <source>
        <dbReference type="ARBA" id="ARBA00017322"/>
    </source>
</evidence>
<accession>A0A7W7DFY2</accession>
<evidence type="ECO:0000256" key="6">
    <source>
        <dbReference type="ARBA" id="ARBA00022485"/>
    </source>
</evidence>
<dbReference type="SMART" id="SM00387">
    <property type="entry name" value="HATPase_c"/>
    <property type="match status" value="1"/>
</dbReference>
<evidence type="ECO:0000256" key="8">
    <source>
        <dbReference type="ARBA" id="ARBA00022679"/>
    </source>
</evidence>
<keyword evidence="17" id="KW-0472">Membrane</keyword>
<dbReference type="SUPFAM" id="SSF55874">
    <property type="entry name" value="ATPase domain of HSP90 chaperone/DNA topoisomerase II/histidine kinase"/>
    <property type="match status" value="1"/>
</dbReference>
<evidence type="ECO:0000256" key="7">
    <source>
        <dbReference type="ARBA" id="ARBA00022490"/>
    </source>
</evidence>
<keyword evidence="13" id="KW-0411">Iron-sulfur</keyword>
<keyword evidence="12" id="KW-0902">Two-component regulatory system</keyword>
<evidence type="ECO:0000256" key="11">
    <source>
        <dbReference type="ARBA" id="ARBA00023004"/>
    </source>
</evidence>
<dbReference type="InterPro" id="IPR050482">
    <property type="entry name" value="Sensor_HK_TwoCompSys"/>
</dbReference>
<evidence type="ECO:0000256" key="16">
    <source>
        <dbReference type="SAM" id="MobiDB-lite"/>
    </source>
</evidence>
<dbReference type="GO" id="GO:0046872">
    <property type="term" value="F:metal ion binding"/>
    <property type="evidence" value="ECO:0007669"/>
    <property type="project" value="UniProtKB-KW"/>
</dbReference>
<comment type="cofactor">
    <cofactor evidence="2">
        <name>[4Fe-4S] cluster</name>
        <dbReference type="ChEBI" id="CHEBI:49883"/>
    </cofactor>
</comment>
<evidence type="ECO:0000256" key="12">
    <source>
        <dbReference type="ARBA" id="ARBA00023012"/>
    </source>
</evidence>
<dbReference type="Proteomes" id="UP000542210">
    <property type="component" value="Unassembled WGS sequence"/>
</dbReference>
<evidence type="ECO:0000256" key="10">
    <source>
        <dbReference type="ARBA" id="ARBA00022777"/>
    </source>
</evidence>
<evidence type="ECO:0000259" key="18">
    <source>
        <dbReference type="PROSITE" id="PS50109"/>
    </source>
</evidence>
<dbReference type="GO" id="GO:0051539">
    <property type="term" value="F:4 iron, 4 sulfur cluster binding"/>
    <property type="evidence" value="ECO:0007669"/>
    <property type="project" value="UniProtKB-KW"/>
</dbReference>
<dbReference type="EC" id="2.7.13.3" evidence="4"/>
<feature type="region of interest" description="Disordered" evidence="16">
    <location>
        <begin position="645"/>
        <end position="671"/>
    </location>
</feature>
<dbReference type="GO" id="GO:0000155">
    <property type="term" value="F:phosphorelay sensor kinase activity"/>
    <property type="evidence" value="ECO:0007669"/>
    <property type="project" value="InterPro"/>
</dbReference>
<keyword evidence="6" id="KW-0004">4Fe-4S</keyword>
<dbReference type="InterPro" id="IPR004358">
    <property type="entry name" value="Sig_transdc_His_kin-like_C"/>
</dbReference>
<feature type="transmembrane region" description="Helical" evidence="17">
    <location>
        <begin position="140"/>
        <end position="158"/>
    </location>
</feature>
<sequence length="684" mass="71927">MRRLGWMGWTAVAVATASATIVAAGLAVRLQIPVADRIRPGVVTGDDVVGVAYPLLGLLLTLRRPRLLPAWLMLGGGLATATLCLSQGFYEQAHLAGDRTSVTLIGDYNAAMGAVCIVCVDLLIPLLFPDGRLPSRRWRPVAVFAVGTIVVLAFLHVVRPSAPGSPNPLAVPFLAPLAELTAAPDVDWYLVAEGLCLLSLLDRFRTTDAAGRRQIGWLLYAVAANWAVEEWMPFSVPAMLTTAAIPVAVAVAVTRYRLYGIDTLVSRTLIAAGLVGAVGAVYFAVSTLGLVAAGLGQLAGLAAALFAGAAFQPLRRALRRLVDLAFYGHSGDPRRLAERLTMEVHSADPAGALAAVVATARDSLNVSGVTVEVAGGRPGRVAIGTVGAAPREVPLVWHGEPVGRMLIGRPGPRRFPRAYDERMIATLTPFAADVAHAARMAADLQRSRERILAAREEERRRLRRDLHDGLGQALGDMSMSVTVARKLLRDSPESAEPLLARLRGGMDRITQEIRELVYGLRPPALDDLGLALAVGRLAEPDARVEARGDLGGLPAAVEVAAYRIAQEALTNARRHARASSILVELSRSPEALCLRVRDDGAGLAPDARGGVGLASMRERAAELGGTCAVTSAPGEGTVVEVVLPVSEDSAPAPESGGPAGPPPETPPRPETFLQAAGLEALGRA</sequence>
<dbReference type="PANTHER" id="PTHR24421">
    <property type="entry name" value="NITRATE/NITRITE SENSOR PROTEIN NARX-RELATED"/>
    <property type="match status" value="1"/>
</dbReference>
<feature type="transmembrane region" description="Helical" evidence="17">
    <location>
        <begin position="291"/>
        <end position="311"/>
    </location>
</feature>
<evidence type="ECO:0000256" key="2">
    <source>
        <dbReference type="ARBA" id="ARBA00001966"/>
    </source>
</evidence>
<dbReference type="Gene3D" id="3.30.565.10">
    <property type="entry name" value="Histidine kinase-like ATPase, C-terminal domain"/>
    <property type="match status" value="1"/>
</dbReference>
<keyword evidence="8" id="KW-0808">Transferase</keyword>
<evidence type="ECO:0000256" key="4">
    <source>
        <dbReference type="ARBA" id="ARBA00012438"/>
    </source>
</evidence>